<dbReference type="GO" id="GO:0000287">
    <property type="term" value="F:magnesium ion binding"/>
    <property type="evidence" value="ECO:0007669"/>
    <property type="project" value="UniProtKB-UniRule"/>
</dbReference>
<dbReference type="OrthoDB" id="8909021at2"/>
<evidence type="ECO:0000256" key="6">
    <source>
        <dbReference type="ARBA" id="ARBA00022741"/>
    </source>
</evidence>
<accession>A0A2A9DNT8</accession>
<feature type="binding site" evidence="11">
    <location>
        <position position="49"/>
    </location>
    <ligand>
        <name>substrate</name>
    </ligand>
</feature>
<keyword evidence="4 11" id="KW-0808">Transferase</keyword>
<dbReference type="PRINTS" id="PR01099">
    <property type="entry name" value="HYETHTZKNASE"/>
</dbReference>
<dbReference type="GO" id="GO:0009229">
    <property type="term" value="P:thiamine diphosphate biosynthetic process"/>
    <property type="evidence" value="ECO:0007669"/>
    <property type="project" value="UniProtKB-UniRule"/>
</dbReference>
<comment type="function">
    <text evidence="11">Catalyzes the phosphorylation of the hydroxyl group of 4-methyl-5-beta-hydroxyethylthiazole (THZ).</text>
</comment>
<evidence type="ECO:0000256" key="11">
    <source>
        <dbReference type="HAMAP-Rule" id="MF_00228"/>
    </source>
</evidence>
<keyword evidence="8 11" id="KW-0067">ATP-binding</keyword>
<keyword evidence="9 11" id="KW-0460">Magnesium</keyword>
<gene>
    <name evidence="11" type="primary">thiM</name>
    <name evidence="12" type="ORF">ATK06_1367</name>
</gene>
<keyword evidence="6 11" id="KW-0547">Nucleotide-binding</keyword>
<evidence type="ECO:0000256" key="4">
    <source>
        <dbReference type="ARBA" id="ARBA00022679"/>
    </source>
</evidence>
<name>A0A2A9DNT8_9CORY</name>
<comment type="caution">
    <text evidence="12">The sequence shown here is derived from an EMBL/GenBank/DDBJ whole genome shotgun (WGS) entry which is preliminary data.</text>
</comment>
<dbReference type="SUPFAM" id="SSF53613">
    <property type="entry name" value="Ribokinase-like"/>
    <property type="match status" value="1"/>
</dbReference>
<feature type="binding site" evidence="11">
    <location>
        <position position="170"/>
    </location>
    <ligand>
        <name>ATP</name>
        <dbReference type="ChEBI" id="CHEBI:30616"/>
    </ligand>
</feature>
<evidence type="ECO:0000256" key="8">
    <source>
        <dbReference type="ARBA" id="ARBA00022840"/>
    </source>
</evidence>
<dbReference type="RefSeq" id="WP_098389060.1">
    <property type="nucleotide sequence ID" value="NZ_LS483464.1"/>
</dbReference>
<dbReference type="Pfam" id="PF02110">
    <property type="entry name" value="HK"/>
    <property type="match status" value="1"/>
</dbReference>
<dbReference type="AlphaFoldDB" id="A0A2A9DNT8"/>
<evidence type="ECO:0000256" key="2">
    <source>
        <dbReference type="ARBA" id="ARBA00001946"/>
    </source>
</evidence>
<dbReference type="STRING" id="1724.GCA_001044175_01360"/>
<comment type="cofactor">
    <cofactor evidence="2 11">
        <name>Mg(2+)</name>
        <dbReference type="ChEBI" id="CHEBI:18420"/>
    </cofactor>
</comment>
<evidence type="ECO:0000256" key="1">
    <source>
        <dbReference type="ARBA" id="ARBA00001771"/>
    </source>
</evidence>
<dbReference type="InterPro" id="IPR000417">
    <property type="entry name" value="Hyethyz_kinase"/>
</dbReference>
<evidence type="ECO:0000256" key="5">
    <source>
        <dbReference type="ARBA" id="ARBA00022723"/>
    </source>
</evidence>
<comment type="similarity">
    <text evidence="11">Belongs to the Thz kinase family.</text>
</comment>
<evidence type="ECO:0000313" key="13">
    <source>
        <dbReference type="Proteomes" id="UP000221653"/>
    </source>
</evidence>
<dbReference type="Proteomes" id="UP000221653">
    <property type="component" value="Unassembled WGS sequence"/>
</dbReference>
<protein>
    <recommendedName>
        <fullName evidence="11">Hydroxyethylthiazole kinase</fullName>
        <ecNumber evidence="11">2.7.1.50</ecNumber>
    </recommendedName>
    <alternativeName>
        <fullName evidence="11">4-methyl-5-beta-hydroxyethylthiazole kinase</fullName>
        <shortName evidence="11">TH kinase</shortName>
        <shortName evidence="11">Thz kinase</shortName>
    </alternativeName>
</protein>
<dbReference type="UniPathway" id="UPA00060">
    <property type="reaction ID" value="UER00139"/>
</dbReference>
<dbReference type="GO" id="GO:0009228">
    <property type="term" value="P:thiamine biosynthetic process"/>
    <property type="evidence" value="ECO:0007669"/>
    <property type="project" value="UniProtKB-KW"/>
</dbReference>
<sequence length="273" mass="27467">MNITSLHDDIVAASQAVRDHNPLVQCITNTVVQQFTANVLLAIGASPAMVDLPGEAGPFAEVADGLLINPGTPSSEQFLGMREAATRAAATGTPFVVDPVAVGGLKLRTAVVSDILVEGPTAVRGNASEIGVITQATAGGRGVDSQNAVADVLASAKEYVAETSQPLTISGPSDAIVHPEGAVWVDGGHELLTKVIGTGCSLGAMCAAYLGAATHAGVGELPALVGAHAHLKAAGTVAAQKAQAPGSFAVALLDALYELKPEEIVSTVTIREA</sequence>
<evidence type="ECO:0000256" key="3">
    <source>
        <dbReference type="ARBA" id="ARBA00004868"/>
    </source>
</evidence>
<comment type="pathway">
    <text evidence="3 11">Cofactor biosynthesis; thiamine diphosphate biosynthesis; 4-methyl-5-(2-phosphoethyl)-thiazole from 5-(2-hydroxyethyl)-4-methylthiazole: step 1/1.</text>
</comment>
<dbReference type="Gene3D" id="3.40.1190.20">
    <property type="match status" value="1"/>
</dbReference>
<keyword evidence="5 11" id="KW-0479">Metal-binding</keyword>
<comment type="catalytic activity">
    <reaction evidence="1 11">
        <text>5-(2-hydroxyethyl)-4-methylthiazole + ATP = 4-methyl-5-(2-phosphooxyethyl)-thiazole + ADP + H(+)</text>
        <dbReference type="Rhea" id="RHEA:24212"/>
        <dbReference type="ChEBI" id="CHEBI:15378"/>
        <dbReference type="ChEBI" id="CHEBI:17957"/>
        <dbReference type="ChEBI" id="CHEBI:30616"/>
        <dbReference type="ChEBI" id="CHEBI:58296"/>
        <dbReference type="ChEBI" id="CHEBI:456216"/>
        <dbReference type="EC" id="2.7.1.50"/>
    </reaction>
</comment>
<dbReference type="GO" id="GO:0005524">
    <property type="term" value="F:ATP binding"/>
    <property type="evidence" value="ECO:0007669"/>
    <property type="project" value="UniProtKB-UniRule"/>
</dbReference>
<keyword evidence="10 11" id="KW-0784">Thiamine biosynthesis</keyword>
<evidence type="ECO:0000256" key="9">
    <source>
        <dbReference type="ARBA" id="ARBA00022842"/>
    </source>
</evidence>
<dbReference type="HAMAP" id="MF_00228">
    <property type="entry name" value="Thz_kinase"/>
    <property type="match status" value="1"/>
</dbReference>
<dbReference type="InterPro" id="IPR029056">
    <property type="entry name" value="Ribokinase-like"/>
</dbReference>
<organism evidence="12 13">
    <name type="scientific">Corynebacterium renale</name>
    <dbReference type="NCBI Taxonomy" id="1724"/>
    <lineage>
        <taxon>Bacteria</taxon>
        <taxon>Bacillati</taxon>
        <taxon>Actinomycetota</taxon>
        <taxon>Actinomycetes</taxon>
        <taxon>Mycobacteriales</taxon>
        <taxon>Corynebacteriaceae</taxon>
        <taxon>Corynebacterium</taxon>
    </lineage>
</organism>
<evidence type="ECO:0000256" key="7">
    <source>
        <dbReference type="ARBA" id="ARBA00022777"/>
    </source>
</evidence>
<dbReference type="CDD" id="cd01170">
    <property type="entry name" value="THZ_kinase"/>
    <property type="match status" value="1"/>
</dbReference>
<feature type="binding site" evidence="11">
    <location>
        <position position="197"/>
    </location>
    <ligand>
        <name>substrate</name>
    </ligand>
</feature>
<dbReference type="NCBIfam" id="NF006830">
    <property type="entry name" value="PRK09355.1"/>
    <property type="match status" value="1"/>
</dbReference>
<keyword evidence="13" id="KW-1185">Reference proteome</keyword>
<dbReference type="GO" id="GO:0004417">
    <property type="term" value="F:hydroxyethylthiazole kinase activity"/>
    <property type="evidence" value="ECO:0007669"/>
    <property type="project" value="UniProtKB-UniRule"/>
</dbReference>
<proteinExistence type="inferred from homology"/>
<dbReference type="PIRSF" id="PIRSF000513">
    <property type="entry name" value="Thz_kinase"/>
    <property type="match status" value="1"/>
</dbReference>
<feature type="binding site" evidence="11">
    <location>
        <position position="124"/>
    </location>
    <ligand>
        <name>ATP</name>
        <dbReference type="ChEBI" id="CHEBI:30616"/>
    </ligand>
</feature>
<dbReference type="EC" id="2.7.1.50" evidence="11"/>
<keyword evidence="7 11" id="KW-0418">Kinase</keyword>
<dbReference type="EMBL" id="PDJF01000001">
    <property type="protein sequence ID" value="PFG28264.1"/>
    <property type="molecule type" value="Genomic_DNA"/>
</dbReference>
<evidence type="ECO:0000313" key="12">
    <source>
        <dbReference type="EMBL" id="PFG28264.1"/>
    </source>
</evidence>
<reference evidence="12 13" key="1">
    <citation type="submission" date="2017-10" db="EMBL/GenBank/DDBJ databases">
        <title>Sequencing the genomes of 1000 actinobacteria strains.</title>
        <authorList>
            <person name="Klenk H.-P."/>
        </authorList>
    </citation>
    <scope>NUCLEOTIDE SEQUENCE [LARGE SCALE GENOMIC DNA]</scope>
    <source>
        <strain evidence="12 13">DSM 20688</strain>
    </source>
</reference>
<evidence type="ECO:0000256" key="10">
    <source>
        <dbReference type="ARBA" id="ARBA00022977"/>
    </source>
</evidence>